<evidence type="ECO:0000256" key="3">
    <source>
        <dbReference type="ARBA" id="ARBA00022729"/>
    </source>
</evidence>
<evidence type="ECO:0000256" key="2">
    <source>
        <dbReference type="ARBA" id="ARBA00022525"/>
    </source>
</evidence>
<dbReference type="EMBL" id="JAGVWD010000028">
    <property type="protein sequence ID" value="MBS3057388.1"/>
    <property type="molecule type" value="Genomic_DNA"/>
</dbReference>
<gene>
    <name evidence="5" type="ORF">J4415_02055</name>
</gene>
<evidence type="ECO:0000313" key="6">
    <source>
        <dbReference type="Proteomes" id="UP000677687"/>
    </source>
</evidence>
<dbReference type="PANTHER" id="PTHR36108">
    <property type="entry name" value="COLOSSIN-B-RELATED"/>
    <property type="match status" value="1"/>
</dbReference>
<comment type="caution">
    <text evidence="5">The sequence shown here is derived from an EMBL/GenBank/DDBJ whole genome shotgun (WGS) entry which is preliminary data.</text>
</comment>
<evidence type="ECO:0008006" key="7">
    <source>
        <dbReference type="Google" id="ProtNLM"/>
    </source>
</evidence>
<reference evidence="5" key="1">
    <citation type="submission" date="2021-03" db="EMBL/GenBank/DDBJ databases">
        <authorList>
            <person name="Jaffe A."/>
        </authorList>
    </citation>
    <scope>NUCLEOTIDE SEQUENCE</scope>
    <source>
        <strain evidence="5">RIFCSPHIGHO2_01_FULL_AR10_44_11</strain>
    </source>
</reference>
<dbReference type="PANTHER" id="PTHR36108:SF13">
    <property type="entry name" value="COLOSSIN-B-RELATED"/>
    <property type="match status" value="1"/>
</dbReference>
<reference evidence="5" key="2">
    <citation type="submission" date="2021-05" db="EMBL/GenBank/DDBJ databases">
        <title>Protein family content uncovers lineage relationships and bacterial pathway maintenance mechanisms in DPANN archaea.</title>
        <authorList>
            <person name="Castelle C.J."/>
            <person name="Meheust R."/>
            <person name="Jaffe A.L."/>
            <person name="Seitz K."/>
            <person name="Gong X."/>
            <person name="Baker B.J."/>
            <person name="Banfield J.F."/>
        </authorList>
    </citation>
    <scope>NUCLEOTIDE SEQUENCE</scope>
    <source>
        <strain evidence="5">RIFCSPHIGHO2_01_FULL_AR10_44_11</strain>
    </source>
</reference>
<accession>A0A8T4KQJ5</accession>
<sequence>MALKDLYFKAEDGYYKFLDWVDAHGLPIYSLVDVFEDRGIPTFPIALIILIAIIAGIGLLAYGIVAPGTSSVMISVSYSLDGKPIANADVIITLPNGIVQTGNTTDEGKFLAKLPIGQEVGIKITKSGYKDKAMRFTAKKESESLPLVLELLRKTLSRTIQLLQKGTAELVKEEVAIEFSCSAVAEYKEMKTTSNGIIELSGIPENCGTLYAAPKNGFTTEQDAIELGTSGATVNVYLSGEARGKGAINVYVANEAQQAVAGIEINLKDEGGMQIAKKITGSSGSAVFSEIPAGKYYFVTYDASGKYAEYDGRAEINELLPDAVLQKNIALFTKAVGKIMLLLKDASTNAPVSNATVKLIKDGAELASKPSAIDGKVEFNVAENVSYDIAIDHPAYMLKTLTNVQKSAAFVDVLIAPATSANANSLKIKVVDEFALPVEDAKVRLHKASDDSIVGSELSTGINGEVAFERLEPGNYYAEVLKTGFGSAVSDVTAVVAREENSVVVRLPIGTGTFEVSVLDNEQKPLAAAKIEVYNAYTNAKLSENTTDLQGKKAIDERIDRKIYFVASASGYLKHTTIAYLPIRDVTQRIEIALAKDIAKLEVKVLGVFATEDLEIADSLSPGQKYIAKLQLLIPANSSFDEAGMHIRTGSDDALIMEKDAIYLRNIYASTSEITKGTSYTPSNNYATDALHLTTGNAKWANVAWKNASDGIYDAEAEIIVKDGIAIGTLTELQYRGWGKKGAYVRFPTDSTLGSSESSGSKQALYAQTNSLPLSIGPSNLCDDVFCYRLIVEDIAAGNLQTSIVDSYSAKVSNDYKFIFTITSKSSTTFAGSKLKIYNETGGLGFSGYEITTVTGAKIPGTLTGASLEIDVGDVATNSKFYGTLGIRTIKEGSTQLKLELISGNEKVMQKSIAINIAGAKALSIEVLPKIIVPFVQNNLLIRVTDANDGSALADAVVTILKDGTTLASGTTDFNGIFAYALASVSSGTSIEFRAEKSNYKQNSITMSASEDILEISPEKINETLTITGADRKDVELVLNNITELPLMISSISASGDLDGLATITFADTYEDSALPKGEDFNIGIILDLTDEGKRAEEITKLSGSIDISLESTDASTTWRMSVPVNITIGFGAEADDSSCLVINPDTWDLFASTGSKTLNIALQNNCEVSGEGIILREFSAKITQANDNALGTFEISSDIEDSGDVSLTNTYAEVAPLIEAGASATLKLEFEPEDVVSGEATYNIIFKAINKTTRGDEEISTQLKVNAKVNDLQECVEVIQSTELVIESCPYNLGYGSYGGSSGGSGGGYGYGGTYGGYGGGTGYGGGASYDPYQQWGYTPDQQPWTGSYDQLYANNYPYSNYQQPFYGSDYGTGGYGGVSGGIGSYGASFNCGKTSFTVRNNCSSAVEISLSSDPALIVDKATTELSAGDELESEVQAAYMVGNYPIDVKARVADSKESSTTIETLMVKVDNIFTKTWFDCVSLDKKKFQFNNFIGKPVSGKVFNDCYDSGVRLIYSADAIKISEGASAPQRMVQEVAVTGIFTEGAGDHTREVLQFDVIKDVRYKGERPSLSSSNPLQQIGNLRYALTAGYYTVESRATMSVEFITRYGTKERIPFNVTLEDLWLAAEVLPQEDIFGNQDPNFKLDQCINKDALDFTKLINTEDGCLPAGDQALFPDGVFTHPPAPVAAASTFGIGWYLPFYSATNSDNWVMKVSNKFCGSTDKIELGTTSLPEKQGVKVYFETAQNGHDIKVTVNTKGIKPNATVKFDGKVQIVATRPAKGETQQYLLPFRFCVKGKEIPVIPIIPTEVGLKCGTDGKTGEGAFTGYGFANLKYEWDWEKIGRRACDKKEGSLSEFIVCDATQFSISLNKKANEIKKLIDNITGATGGKGAFLDDKTIVDLTASPPIDKTSEFKNVDNLYRFVKRQMTVEKDNKKYA</sequence>
<keyword evidence="4" id="KW-0812">Transmembrane</keyword>
<keyword evidence="3" id="KW-0732">Signal</keyword>
<dbReference type="Proteomes" id="UP000677687">
    <property type="component" value="Unassembled WGS sequence"/>
</dbReference>
<dbReference type="InterPro" id="IPR013783">
    <property type="entry name" value="Ig-like_fold"/>
</dbReference>
<evidence type="ECO:0000256" key="1">
    <source>
        <dbReference type="ARBA" id="ARBA00007257"/>
    </source>
</evidence>
<feature type="non-terminal residue" evidence="5">
    <location>
        <position position="1940"/>
    </location>
</feature>
<evidence type="ECO:0000313" key="5">
    <source>
        <dbReference type="EMBL" id="MBS3057388.1"/>
    </source>
</evidence>
<proteinExistence type="inferred from homology"/>
<feature type="transmembrane region" description="Helical" evidence="4">
    <location>
        <begin position="45"/>
        <end position="65"/>
    </location>
</feature>
<keyword evidence="4" id="KW-0472">Membrane</keyword>
<comment type="similarity">
    <text evidence="1">Belongs to the serine-aspartate repeat-containing protein (SDr) family.</text>
</comment>
<evidence type="ECO:0000256" key="4">
    <source>
        <dbReference type="SAM" id="Phobius"/>
    </source>
</evidence>
<keyword evidence="2" id="KW-0964">Secreted</keyword>
<dbReference type="Gene3D" id="2.60.40.10">
    <property type="entry name" value="Immunoglobulins"/>
    <property type="match status" value="1"/>
</dbReference>
<organism evidence="5 6">
    <name type="scientific">Candidatus Iainarchaeum sp</name>
    <dbReference type="NCBI Taxonomy" id="3101447"/>
    <lineage>
        <taxon>Archaea</taxon>
        <taxon>Candidatus Iainarchaeota</taxon>
        <taxon>Candidatus Iainarchaeia</taxon>
        <taxon>Candidatus Iainarchaeales</taxon>
        <taxon>Candidatus Iainarchaeaceae</taxon>
        <taxon>Candidatus Iainarchaeum</taxon>
    </lineage>
</organism>
<keyword evidence="4" id="KW-1133">Transmembrane helix</keyword>
<protein>
    <recommendedName>
        <fullName evidence="7">Carboxypeptidase regulatory-like domain-containing protein</fullName>
    </recommendedName>
</protein>
<name>A0A8T4KQJ5_9ARCH</name>